<dbReference type="Gene3D" id="3.90.1150.200">
    <property type="match status" value="1"/>
</dbReference>
<evidence type="ECO:0000313" key="2">
    <source>
        <dbReference type="Proteomes" id="UP001596356"/>
    </source>
</evidence>
<name>A0ABW2AY89_9MICO</name>
<dbReference type="EMBL" id="JBHSWJ010000002">
    <property type="protein sequence ID" value="MFC6715805.1"/>
    <property type="molecule type" value="Genomic_DNA"/>
</dbReference>
<proteinExistence type="predicted"/>
<accession>A0ABW2AY89</accession>
<dbReference type="RefSeq" id="WP_377825165.1">
    <property type="nucleotide sequence ID" value="NZ_JBHSWJ010000002.1"/>
</dbReference>
<gene>
    <name evidence="1" type="ORF">ACFQBT_19025</name>
</gene>
<organism evidence="1 2">
    <name type="scientific">Branchiibius cervicis</name>
    <dbReference type="NCBI Taxonomy" id="908252"/>
    <lineage>
        <taxon>Bacteria</taxon>
        <taxon>Bacillati</taxon>
        <taxon>Actinomycetota</taxon>
        <taxon>Actinomycetes</taxon>
        <taxon>Micrococcales</taxon>
        <taxon>Dermacoccaceae</taxon>
        <taxon>Branchiibius</taxon>
    </lineage>
</organism>
<dbReference type="SUPFAM" id="SSF159888">
    <property type="entry name" value="YdhG-like"/>
    <property type="match status" value="1"/>
</dbReference>
<protein>
    <recommendedName>
        <fullName evidence="3">YdhG-like domain-containing protein</fullName>
    </recommendedName>
</protein>
<keyword evidence="2" id="KW-1185">Reference proteome</keyword>
<reference evidence="2" key="1">
    <citation type="journal article" date="2019" name="Int. J. Syst. Evol. Microbiol.">
        <title>The Global Catalogue of Microorganisms (GCM) 10K type strain sequencing project: providing services to taxonomists for standard genome sequencing and annotation.</title>
        <authorList>
            <consortium name="The Broad Institute Genomics Platform"/>
            <consortium name="The Broad Institute Genome Sequencing Center for Infectious Disease"/>
            <person name="Wu L."/>
            <person name="Ma J."/>
        </authorList>
    </citation>
    <scope>NUCLEOTIDE SEQUENCE [LARGE SCALE GENOMIC DNA]</scope>
    <source>
        <strain evidence="2">NBRC 106593</strain>
    </source>
</reference>
<evidence type="ECO:0008006" key="3">
    <source>
        <dbReference type="Google" id="ProtNLM"/>
    </source>
</evidence>
<sequence length="121" mass="13539">MADSVAQYLASAPEAGRPWLREFWTYVETHFPSVPPVMFRGVPMYKFASSYLDGYVMFTAAKTHFATHAIDFDLVSDFRARIPGAAGGKGNVAVKYPNLEAQPLLKEFVDAVMVRHEIPRV</sequence>
<evidence type="ECO:0000313" key="1">
    <source>
        <dbReference type="EMBL" id="MFC6715805.1"/>
    </source>
</evidence>
<dbReference type="Proteomes" id="UP001596356">
    <property type="component" value="Unassembled WGS sequence"/>
</dbReference>
<comment type="caution">
    <text evidence="1">The sequence shown here is derived from an EMBL/GenBank/DDBJ whole genome shotgun (WGS) entry which is preliminary data.</text>
</comment>